<dbReference type="Proteomes" id="UP000828105">
    <property type="component" value="Segment"/>
</dbReference>
<accession>A0AC61TRJ2</accession>
<sequence length="45" mass="5382">MKIDRKQFSKAQINAWIATQFNNSEHWIKAIEQLRCAYDTKNRKG</sequence>
<organism evidence="1 2">
    <name type="scientific">Escherichia phage vB_EcoD_Sadiya</name>
    <dbReference type="NCBI Taxonomy" id="2902684"/>
    <lineage>
        <taxon>Viruses</taxon>
        <taxon>Duplodnaviria</taxon>
        <taxon>Heunggongvirae</taxon>
        <taxon>Uroviricota</taxon>
        <taxon>Caudoviricetes</taxon>
        <taxon>Drexlerviridae</taxon>
        <taxon>Rogunavirinae</taxon>
        <taxon>Sadiyavirus</taxon>
        <taxon>Sadiyavirus sadiya</taxon>
    </lineage>
</organism>
<evidence type="ECO:0000313" key="2">
    <source>
        <dbReference type="Proteomes" id="UP000828105"/>
    </source>
</evidence>
<evidence type="ECO:0000313" key="1">
    <source>
        <dbReference type="EMBL" id="UGV22734.1"/>
    </source>
</evidence>
<dbReference type="EMBL" id="OL539467">
    <property type="protein sequence ID" value="UGV22734.1"/>
    <property type="molecule type" value="Genomic_DNA"/>
</dbReference>
<name>A0AC61TRJ2_9CAUD</name>
<keyword evidence="2" id="KW-1185">Reference proteome</keyword>
<reference evidence="1" key="1">
    <citation type="submission" date="2021-11" db="EMBL/GenBank/DDBJ databases">
        <authorList>
            <person name="Marshall N."/>
            <person name="Jared K."/>
            <person name="Sharma R."/>
            <person name="Grose J.H."/>
        </authorList>
    </citation>
    <scope>NUCLEOTIDE SEQUENCE</scope>
</reference>
<proteinExistence type="predicted"/>
<gene>
    <name evidence="1" type="ORF">SADIYA_45</name>
</gene>
<protein>
    <submittedName>
        <fullName evidence="1">Uncharacterized protein</fullName>
    </submittedName>
</protein>